<dbReference type="KEGG" id="nta:107826493"/>
<feature type="compositionally biased region" description="Basic and acidic residues" evidence="1">
    <location>
        <begin position="185"/>
        <end position="202"/>
    </location>
</feature>
<protein>
    <submittedName>
        <fullName evidence="2">Protein enabled homolog</fullName>
    </submittedName>
</protein>
<feature type="region of interest" description="Disordered" evidence="1">
    <location>
        <begin position="104"/>
        <end position="246"/>
    </location>
</feature>
<proteinExistence type="predicted"/>
<feature type="compositionally biased region" description="Pro residues" evidence="1">
    <location>
        <begin position="9"/>
        <end position="28"/>
    </location>
</feature>
<evidence type="ECO:0000313" key="2">
    <source>
        <dbReference type="RefSeq" id="XP_016508966.1"/>
    </source>
</evidence>
<feature type="compositionally biased region" description="Basic residues" evidence="1">
    <location>
        <begin position="31"/>
        <end position="40"/>
    </location>
</feature>
<feature type="compositionally biased region" description="Basic and acidic residues" evidence="1">
    <location>
        <begin position="234"/>
        <end position="246"/>
    </location>
</feature>
<feature type="region of interest" description="Disordered" evidence="1">
    <location>
        <begin position="1"/>
        <end position="72"/>
    </location>
</feature>
<dbReference type="AlphaFoldDB" id="A0A1S4D6H0"/>
<gene>
    <name evidence="2" type="primary">LOC107826493</name>
</gene>
<reference evidence="2" key="1">
    <citation type="submission" date="2025-08" db="UniProtKB">
        <authorList>
            <consortium name="RefSeq"/>
        </authorList>
    </citation>
    <scope>IDENTIFICATION</scope>
</reference>
<accession>A0A1S4D6H0</accession>
<sequence>MSNPQDNPGTPPPPSPSGSSTPPPPSTNPQPKKRCVKMLARKIVASGPGSSDSEKTQNPPSKVSSALAENLENRFVLVRPIRDLEMPELGRSGAICGFAHATVEESGKKSRGSGSGEAAEGLVNLSAQADEPGSSIEETLPDLIKKVGASYNPMKRRTPTPKAPSAAKPSKKRKASSPTTTEIPFPKERATKSRVKQSESDLQKALAESKKKRMDKGKGKVAESSEAVDVEEVEQVHQEDHTTKEV</sequence>
<feature type="compositionally biased region" description="Polar residues" evidence="1">
    <location>
        <begin position="48"/>
        <end position="64"/>
    </location>
</feature>
<evidence type="ECO:0000256" key="1">
    <source>
        <dbReference type="SAM" id="MobiDB-lite"/>
    </source>
</evidence>
<dbReference type="RefSeq" id="XP_016508966.1">
    <property type="nucleotide sequence ID" value="XM_016653480.1"/>
</dbReference>
<organism evidence="2">
    <name type="scientific">Nicotiana tabacum</name>
    <name type="common">Common tobacco</name>
    <dbReference type="NCBI Taxonomy" id="4097"/>
    <lineage>
        <taxon>Eukaryota</taxon>
        <taxon>Viridiplantae</taxon>
        <taxon>Streptophyta</taxon>
        <taxon>Embryophyta</taxon>
        <taxon>Tracheophyta</taxon>
        <taxon>Spermatophyta</taxon>
        <taxon>Magnoliopsida</taxon>
        <taxon>eudicotyledons</taxon>
        <taxon>Gunneridae</taxon>
        <taxon>Pentapetalae</taxon>
        <taxon>asterids</taxon>
        <taxon>lamiids</taxon>
        <taxon>Solanales</taxon>
        <taxon>Solanaceae</taxon>
        <taxon>Nicotianoideae</taxon>
        <taxon>Nicotianeae</taxon>
        <taxon>Nicotiana</taxon>
    </lineage>
</organism>
<name>A0A1S4D6H0_TOBAC</name>
<dbReference type="PaxDb" id="4097-A0A1S4D6H0"/>